<feature type="transmembrane region" description="Helical" evidence="7">
    <location>
        <begin position="284"/>
        <end position="301"/>
    </location>
</feature>
<evidence type="ECO:0000256" key="5">
    <source>
        <dbReference type="ARBA" id="ARBA00022989"/>
    </source>
</evidence>
<accession>A0A5B8V5S0</accession>
<feature type="transmembrane region" description="Helical" evidence="7">
    <location>
        <begin position="69"/>
        <end position="91"/>
    </location>
</feature>
<dbReference type="PROSITE" id="PS00211">
    <property type="entry name" value="ABC_TRANSPORTER_1"/>
    <property type="match status" value="1"/>
</dbReference>
<feature type="transmembrane region" description="Helical" evidence="7">
    <location>
        <begin position="140"/>
        <end position="166"/>
    </location>
</feature>
<dbReference type="OrthoDB" id="1522160at2"/>
<dbReference type="InterPro" id="IPR011527">
    <property type="entry name" value="ABC1_TM_dom"/>
</dbReference>
<dbReference type="AlphaFoldDB" id="A0A5B8V5S0"/>
<feature type="domain" description="ABC transporter" evidence="8">
    <location>
        <begin position="346"/>
        <end position="555"/>
    </location>
</feature>
<name>A0A5B8V5S0_9BACT</name>
<keyword evidence="3" id="KW-0547">Nucleotide-binding</keyword>
<keyword evidence="6 7" id="KW-0472">Membrane</keyword>
<evidence type="ECO:0000256" key="2">
    <source>
        <dbReference type="ARBA" id="ARBA00022692"/>
    </source>
</evidence>
<dbReference type="GO" id="GO:0005524">
    <property type="term" value="F:ATP binding"/>
    <property type="evidence" value="ECO:0007669"/>
    <property type="project" value="UniProtKB-KW"/>
</dbReference>
<dbReference type="PROSITE" id="PS50893">
    <property type="entry name" value="ABC_TRANSPORTER_2"/>
    <property type="match status" value="1"/>
</dbReference>
<evidence type="ECO:0000256" key="3">
    <source>
        <dbReference type="ARBA" id="ARBA00022741"/>
    </source>
</evidence>
<dbReference type="PROSITE" id="PS50929">
    <property type="entry name" value="ABC_TM1F"/>
    <property type="match status" value="1"/>
</dbReference>
<dbReference type="InterPro" id="IPR017871">
    <property type="entry name" value="ABC_transporter-like_CS"/>
</dbReference>
<protein>
    <submittedName>
        <fullName evidence="10">ABC transporter ATP-binding protein</fullName>
    </submittedName>
</protein>
<dbReference type="GO" id="GO:0016887">
    <property type="term" value="F:ATP hydrolysis activity"/>
    <property type="evidence" value="ECO:0007669"/>
    <property type="project" value="InterPro"/>
</dbReference>
<dbReference type="KEGG" id="pgin:FRZ67_02200"/>
<sequence>MKNIFRNIIFILSAKERKKLLLIMLLNTAVSLADILSIAFLFVVINFYSPQSISVNTNILASWHFRAGSLLPAALLITVFLIKSLFGYYVYKLHYRYINNVSSGLSKENLLRYLEGGYEDYVNIDSASFIRKICYYPVEFAHFILSGFMQVATELILIILTITALLIYDAQLLLIISAVLIPAIGFLTYITRKRLTGIRKNISTANERNIQFLHEALYGFVESNIYDKNKLFVDRYAAIQQTVNNYVADLQIAQGMPSRFFEAFAVFGLFLLIVAGRFADSENATGIFTLGAYMAAAYKIIPGISKIINFNSTAKTYYYAMDELVRGKKLWVKPTVCFTAEKLQEISLDDIFFSYKDNKIFNGFNCTFSAGSFTGIQGNSGKGKTTLINILLGFLSPDKGSILYNGKAIDNLEQRNYWNRIAYVKQEAFMLHDSILKNITLLEDNYDGSLLQHVIKKSMLTEFVDTLPEGIGKIITENGKNISGGQRQRIAIARALYKEADVIILDEPFNELDEATELVLMQHFRELADSGKIVILITHNSNSLQFCNQVISLDEE</sequence>
<keyword evidence="2 7" id="KW-0812">Transmembrane</keyword>
<dbReference type="Gene3D" id="3.40.50.300">
    <property type="entry name" value="P-loop containing nucleotide triphosphate hydrolases"/>
    <property type="match status" value="1"/>
</dbReference>
<dbReference type="SUPFAM" id="SSF90123">
    <property type="entry name" value="ABC transporter transmembrane region"/>
    <property type="match status" value="1"/>
</dbReference>
<evidence type="ECO:0000313" key="11">
    <source>
        <dbReference type="Proteomes" id="UP000321533"/>
    </source>
</evidence>
<evidence type="ECO:0000256" key="6">
    <source>
        <dbReference type="ARBA" id="ARBA00023136"/>
    </source>
</evidence>
<feature type="transmembrane region" description="Helical" evidence="7">
    <location>
        <begin position="172"/>
        <end position="190"/>
    </location>
</feature>
<feature type="transmembrane region" description="Helical" evidence="7">
    <location>
        <begin position="260"/>
        <end position="278"/>
    </location>
</feature>
<dbReference type="Proteomes" id="UP000321533">
    <property type="component" value="Chromosome"/>
</dbReference>
<feature type="transmembrane region" description="Helical" evidence="7">
    <location>
        <begin position="20"/>
        <end position="49"/>
    </location>
</feature>
<dbReference type="InterPro" id="IPR003439">
    <property type="entry name" value="ABC_transporter-like_ATP-bd"/>
</dbReference>
<evidence type="ECO:0000313" key="10">
    <source>
        <dbReference type="EMBL" id="QEC66173.1"/>
    </source>
</evidence>
<reference evidence="10 11" key="1">
    <citation type="journal article" date="2016" name="Int. J. Syst. Evol. Microbiol.">
        <title>Panacibacter ginsenosidivorans gen. nov., sp. nov., with ginsenoside converting activity isolated from soil of a ginseng field.</title>
        <authorList>
            <person name="Siddiqi M.Z."/>
            <person name="Muhammad Shafi S."/>
            <person name="Choi K.D."/>
            <person name="Im W.T."/>
        </authorList>
    </citation>
    <scope>NUCLEOTIDE SEQUENCE [LARGE SCALE GENOMIC DNA]</scope>
    <source>
        <strain evidence="10 11">Gsoil1550</strain>
    </source>
</reference>
<dbReference type="InterPro" id="IPR027417">
    <property type="entry name" value="P-loop_NTPase"/>
</dbReference>
<dbReference type="EMBL" id="CP042435">
    <property type="protein sequence ID" value="QEC66173.1"/>
    <property type="molecule type" value="Genomic_DNA"/>
</dbReference>
<dbReference type="InterPro" id="IPR003593">
    <property type="entry name" value="AAA+_ATPase"/>
</dbReference>
<dbReference type="SUPFAM" id="SSF52540">
    <property type="entry name" value="P-loop containing nucleoside triphosphate hydrolases"/>
    <property type="match status" value="1"/>
</dbReference>
<dbReference type="RefSeq" id="WP_147187973.1">
    <property type="nucleotide sequence ID" value="NZ_CP042435.1"/>
</dbReference>
<keyword evidence="4 10" id="KW-0067">ATP-binding</keyword>
<organism evidence="10 11">
    <name type="scientific">Panacibacter ginsenosidivorans</name>
    <dbReference type="NCBI Taxonomy" id="1813871"/>
    <lineage>
        <taxon>Bacteria</taxon>
        <taxon>Pseudomonadati</taxon>
        <taxon>Bacteroidota</taxon>
        <taxon>Chitinophagia</taxon>
        <taxon>Chitinophagales</taxon>
        <taxon>Chitinophagaceae</taxon>
        <taxon>Panacibacter</taxon>
    </lineage>
</organism>
<dbReference type="SMART" id="SM00382">
    <property type="entry name" value="AAA"/>
    <property type="match status" value="1"/>
</dbReference>
<evidence type="ECO:0000256" key="7">
    <source>
        <dbReference type="SAM" id="Phobius"/>
    </source>
</evidence>
<dbReference type="GO" id="GO:0140359">
    <property type="term" value="F:ABC-type transporter activity"/>
    <property type="evidence" value="ECO:0007669"/>
    <property type="project" value="InterPro"/>
</dbReference>
<evidence type="ECO:0000259" key="8">
    <source>
        <dbReference type="PROSITE" id="PS50893"/>
    </source>
</evidence>
<evidence type="ECO:0000256" key="1">
    <source>
        <dbReference type="ARBA" id="ARBA00004651"/>
    </source>
</evidence>
<keyword evidence="11" id="KW-1185">Reference proteome</keyword>
<dbReference type="GO" id="GO:0005886">
    <property type="term" value="C:plasma membrane"/>
    <property type="evidence" value="ECO:0007669"/>
    <property type="project" value="UniProtKB-SubCell"/>
</dbReference>
<dbReference type="PANTHER" id="PTHR24221">
    <property type="entry name" value="ATP-BINDING CASSETTE SUB-FAMILY B"/>
    <property type="match status" value="1"/>
</dbReference>
<dbReference type="PANTHER" id="PTHR24221:SF654">
    <property type="entry name" value="ATP-BINDING CASSETTE SUB-FAMILY B MEMBER 6"/>
    <property type="match status" value="1"/>
</dbReference>
<evidence type="ECO:0000256" key="4">
    <source>
        <dbReference type="ARBA" id="ARBA00022840"/>
    </source>
</evidence>
<feature type="domain" description="ABC transmembrane type-1" evidence="9">
    <location>
        <begin position="21"/>
        <end position="316"/>
    </location>
</feature>
<dbReference type="InterPro" id="IPR036640">
    <property type="entry name" value="ABC1_TM_sf"/>
</dbReference>
<gene>
    <name evidence="10" type="ORF">FRZ67_02200</name>
</gene>
<dbReference type="GO" id="GO:0034040">
    <property type="term" value="F:ATPase-coupled lipid transmembrane transporter activity"/>
    <property type="evidence" value="ECO:0007669"/>
    <property type="project" value="TreeGrafter"/>
</dbReference>
<dbReference type="Pfam" id="PF00005">
    <property type="entry name" value="ABC_tran"/>
    <property type="match status" value="1"/>
</dbReference>
<dbReference type="InterPro" id="IPR039421">
    <property type="entry name" value="Type_1_exporter"/>
</dbReference>
<dbReference type="Pfam" id="PF00664">
    <property type="entry name" value="ABC_membrane"/>
    <property type="match status" value="1"/>
</dbReference>
<keyword evidence="5 7" id="KW-1133">Transmembrane helix</keyword>
<proteinExistence type="predicted"/>
<comment type="subcellular location">
    <subcellularLocation>
        <location evidence="1">Cell membrane</location>
        <topology evidence="1">Multi-pass membrane protein</topology>
    </subcellularLocation>
</comment>
<dbReference type="Gene3D" id="1.20.1560.10">
    <property type="entry name" value="ABC transporter type 1, transmembrane domain"/>
    <property type="match status" value="1"/>
</dbReference>
<evidence type="ECO:0000259" key="9">
    <source>
        <dbReference type="PROSITE" id="PS50929"/>
    </source>
</evidence>
<dbReference type="CDD" id="cd03228">
    <property type="entry name" value="ABCC_MRP_Like"/>
    <property type="match status" value="1"/>
</dbReference>